<dbReference type="GO" id="GO:0016810">
    <property type="term" value="F:hydrolase activity, acting on carbon-nitrogen (but not peptide) bonds"/>
    <property type="evidence" value="ECO:0007669"/>
    <property type="project" value="InterPro"/>
</dbReference>
<dbReference type="EMBL" id="JAGSGD010000001">
    <property type="protein sequence ID" value="MBR7619750.1"/>
    <property type="molecule type" value="Genomic_DNA"/>
</dbReference>
<dbReference type="SUPFAM" id="SSF51338">
    <property type="entry name" value="Composite domain of metallo-dependent hydrolases"/>
    <property type="match status" value="1"/>
</dbReference>
<dbReference type="InterPro" id="IPR011059">
    <property type="entry name" value="Metal-dep_hydrolase_composite"/>
</dbReference>
<reference evidence="3" key="1">
    <citation type="submission" date="2021-04" db="EMBL/GenBank/DDBJ databases">
        <title>Draft genome assembly of strain Phenylobacterium sp. 20VBR1 using MiniION and Illumina platforms.</title>
        <authorList>
            <person name="Thomas F.A."/>
            <person name="Krishnan K.P."/>
            <person name="Sinha R.K."/>
        </authorList>
    </citation>
    <scope>NUCLEOTIDE SEQUENCE</scope>
    <source>
        <strain evidence="3">20VBR1</strain>
    </source>
</reference>
<evidence type="ECO:0000256" key="1">
    <source>
        <dbReference type="ARBA" id="ARBA00009820"/>
    </source>
</evidence>
<dbReference type="PROSITE" id="PS51318">
    <property type="entry name" value="TAT"/>
    <property type="match status" value="1"/>
</dbReference>
<comment type="similarity">
    <text evidence="1">Belongs to the TolB family.</text>
</comment>
<dbReference type="Pfam" id="PF01979">
    <property type="entry name" value="Amidohydro_1"/>
    <property type="match status" value="1"/>
</dbReference>
<dbReference type="InterPro" id="IPR011659">
    <property type="entry name" value="WD40"/>
</dbReference>
<feature type="domain" description="Amidohydrolase-related" evidence="2">
    <location>
        <begin position="862"/>
        <end position="989"/>
    </location>
</feature>
<accession>A0A941CZW0</accession>
<keyword evidence="4" id="KW-1185">Reference proteome</keyword>
<evidence type="ECO:0000313" key="3">
    <source>
        <dbReference type="EMBL" id="MBR7619750.1"/>
    </source>
</evidence>
<dbReference type="InterPro" id="IPR006311">
    <property type="entry name" value="TAT_signal"/>
</dbReference>
<dbReference type="InterPro" id="IPR011042">
    <property type="entry name" value="6-blade_b-propeller_TolB-like"/>
</dbReference>
<sequence length="1056" mass="113156">MNDGRGGGVDRRRLLSLGGTVLAASSLPVAASAAKPVEAPVEAGPQYVTIVEGTNIAVTAAPDGKAVAFDLFGVMWSVSIEGGAATRLTDDLTDGAQPDWSPDCKTLAFQSYRDGNFHIWTVGADGAGLKQLTKGPYDCREPRWSPDGKTIAFSSDTTGPYAIHVLDVATGAIRLWAQSKGQACEPCWSPDGSKIAFAVDRARIEMVDALGKSVTAATLSVSADRMNPTELHSPSFTPDGADIVYHVLANGVSELRGSKGALVRGEDIFPFRPTWLPGGDLVYAADGKIKRRGAGGVKTIEFSLAVPVRKPSYAKKQRDYDTTKAKPVVGIGSPALSPDGKQVAFRALNDLWIMPLGGKPTALVKDSFWKCDPAWSPDGKLLAFSTDRAGSLDIWVRDLATGADRQVTRHAGAAVSAAWSKDGKQIAFLDQTGSLHTVDVATGAIKQRFGAIWEPGKPTWSLDGQTIALAAFKPYNARFREGLSEIMTVDVATGAATYQPHAPNKSLGTRGDDGPVWSPDGKSIAYVFASRLWTVEVDAKGKFTSAPRALTDEVTDAPTWSGDSSQLLYLSGGKLNLIAAAGGSAKTIPVPLTWANAKPKGKTVIRAGKLWDGLGPDLKRDVDIVVDGNRIAAILPAGQGPTDAKLIDAKDATVIPGLVEIHAHRQMQGYGYGDREGRLWLALGITTTRSPGSPAYHMVEDRESLDAGARVGPRYFSTGEAIDGSRIYYNFMRPVTEPDQMQLELDRAEALSYDLLKSYVRLPLAASREITEWAHARGMHVTSHYHYPAVSFGLDGMEHIGATSRFGYSRTTSPMGTSYQDVTALFVHSGARRTPTLFSSSAMYGTDRSLVDDPRIKALYPPWEYARLLERAEQAAAGDPSVALSSLAQNVEHLRDILRSGGRVVTGTDSPIDFNGISLHMNLRAMVKYGLTPYEALTTATRFSGEFLDQPFGTLTVGALADLVVTEGNPLVRIEDAAAVRHVMKGGEVFDIATLIAPFKDVAHAEVTPVKALAARKGGQWWHEAAYVESGRAACCVDPFCAVQQNGRRRFVAVEV</sequence>
<protein>
    <submittedName>
        <fullName evidence="3">PD40 domain-containing protein</fullName>
    </submittedName>
</protein>
<organism evidence="3 4">
    <name type="scientific">Phenylobacterium glaciei</name>
    <dbReference type="NCBI Taxonomy" id="2803784"/>
    <lineage>
        <taxon>Bacteria</taxon>
        <taxon>Pseudomonadati</taxon>
        <taxon>Pseudomonadota</taxon>
        <taxon>Alphaproteobacteria</taxon>
        <taxon>Caulobacterales</taxon>
        <taxon>Caulobacteraceae</taxon>
        <taxon>Phenylobacterium</taxon>
    </lineage>
</organism>
<evidence type="ECO:0000259" key="2">
    <source>
        <dbReference type="Pfam" id="PF01979"/>
    </source>
</evidence>
<comment type="caution">
    <text evidence="3">The sequence shown here is derived from an EMBL/GenBank/DDBJ whole genome shotgun (WGS) entry which is preliminary data.</text>
</comment>
<dbReference type="SUPFAM" id="SSF69304">
    <property type="entry name" value="Tricorn protease N-terminal domain"/>
    <property type="match status" value="2"/>
</dbReference>
<dbReference type="Gene3D" id="2.30.40.10">
    <property type="entry name" value="Urease, subunit C, domain 1"/>
    <property type="match status" value="1"/>
</dbReference>
<dbReference type="PANTHER" id="PTHR36842">
    <property type="entry name" value="PROTEIN TOLB HOMOLOG"/>
    <property type="match status" value="1"/>
</dbReference>
<dbReference type="Gene3D" id="3.30.110.90">
    <property type="entry name" value="Amidohydrolase"/>
    <property type="match status" value="1"/>
</dbReference>
<gene>
    <name evidence="3" type="ORF">JKL49_10155</name>
</gene>
<dbReference type="Pfam" id="PF07676">
    <property type="entry name" value="PD40"/>
    <property type="match status" value="7"/>
</dbReference>
<dbReference type="RefSeq" id="WP_215340116.1">
    <property type="nucleotide sequence ID" value="NZ_JAGSGD010000001.1"/>
</dbReference>
<name>A0A941CZW0_9CAUL</name>
<dbReference type="Gene3D" id="2.120.10.30">
    <property type="entry name" value="TolB, C-terminal domain"/>
    <property type="match status" value="3"/>
</dbReference>
<dbReference type="SUPFAM" id="SSF51556">
    <property type="entry name" value="Metallo-dependent hydrolases"/>
    <property type="match status" value="1"/>
</dbReference>
<dbReference type="InterPro" id="IPR006680">
    <property type="entry name" value="Amidohydro-rel"/>
</dbReference>
<dbReference type="PANTHER" id="PTHR36842:SF1">
    <property type="entry name" value="PROTEIN TOLB"/>
    <property type="match status" value="1"/>
</dbReference>
<proteinExistence type="inferred from homology"/>
<dbReference type="AlphaFoldDB" id="A0A941CZW0"/>
<dbReference type="Proteomes" id="UP000622580">
    <property type="component" value="Unassembled WGS sequence"/>
</dbReference>
<evidence type="ECO:0000313" key="4">
    <source>
        <dbReference type="Proteomes" id="UP000622580"/>
    </source>
</evidence>
<dbReference type="Gene3D" id="3.20.20.140">
    <property type="entry name" value="Metal-dependent hydrolases"/>
    <property type="match status" value="1"/>
</dbReference>
<dbReference type="InterPro" id="IPR032466">
    <property type="entry name" value="Metal_Hydrolase"/>
</dbReference>